<protein>
    <submittedName>
        <fullName evidence="2">Uncharacterized protein</fullName>
    </submittedName>
</protein>
<keyword evidence="3" id="KW-1185">Reference proteome</keyword>
<name>A0A1Z5TBA1_HORWE</name>
<feature type="compositionally biased region" description="Polar residues" evidence="1">
    <location>
        <begin position="43"/>
        <end position="54"/>
    </location>
</feature>
<dbReference type="VEuPathDB" id="FungiDB:BTJ68_05987"/>
<evidence type="ECO:0000313" key="3">
    <source>
        <dbReference type="Proteomes" id="UP000194280"/>
    </source>
</evidence>
<feature type="compositionally biased region" description="Basic and acidic residues" evidence="1">
    <location>
        <begin position="227"/>
        <end position="245"/>
    </location>
</feature>
<evidence type="ECO:0000256" key="1">
    <source>
        <dbReference type="SAM" id="MobiDB-lite"/>
    </source>
</evidence>
<feature type="compositionally biased region" description="Low complexity" evidence="1">
    <location>
        <begin position="172"/>
        <end position="184"/>
    </location>
</feature>
<dbReference type="OrthoDB" id="3946241at2759"/>
<accession>A0A1Z5TBA1</accession>
<evidence type="ECO:0000313" key="2">
    <source>
        <dbReference type="EMBL" id="OTA33317.1"/>
    </source>
</evidence>
<dbReference type="AlphaFoldDB" id="A0A1Z5TBA1"/>
<sequence>MTSALRRLTKRQAKDQLMDADSDSDSHVSSTKAVMETPFASRPLTSTNHPDLSNTPPPGRSSIRRVSPSAESINRYKMRAPVAVGPAVATSDSKSNYGTEKEAASSDELFQAPNATDDGLRERESPDSFSDEGFEHISIAEASDAGKQRTNDLEAAPVDVSMRGLKLEEGSSEQSSEQSRVTRSQSRRKERADSAAAGLISDSTDTGKQIISKTRATAGYDAPGDQQLRKSSDKSRPLVMRKSEQKSPSTSLHTSANSPSRLPNEESPDASSAHSQRFESVSPPGDLRPAADDPGPAKEPTSSPPPSTASKLRELVSRRYVRGDTMSPLVLLPPRYDPTSPPSHQFCSTLPATSRPKVPWGWMRRWTCCRCKGQTVVEQECCAKLDCGHRRCRGNCKLIQRNEDI</sequence>
<proteinExistence type="predicted"/>
<dbReference type="InParanoid" id="A0A1Z5TBA1"/>
<reference evidence="2 3" key="1">
    <citation type="submission" date="2017-01" db="EMBL/GenBank/DDBJ databases">
        <title>The recent genome duplication of the halophilic yeast Hortaea werneckii: insights from long-read sequencing.</title>
        <authorList>
            <person name="Sinha S."/>
            <person name="Flibotte S."/>
            <person name="Neira M."/>
            <person name="Lenassi M."/>
            <person name="Gostincar C."/>
            <person name="Stajich J.E."/>
            <person name="Nislow C.E."/>
        </authorList>
    </citation>
    <scope>NUCLEOTIDE SEQUENCE [LARGE SCALE GENOMIC DNA]</scope>
    <source>
        <strain evidence="2 3">EXF-2000</strain>
    </source>
</reference>
<feature type="compositionally biased region" description="Polar residues" evidence="1">
    <location>
        <begin position="269"/>
        <end position="279"/>
    </location>
</feature>
<feature type="compositionally biased region" description="Polar residues" evidence="1">
    <location>
        <begin position="201"/>
        <end position="215"/>
    </location>
</feature>
<dbReference type="EMBL" id="MUNK01000077">
    <property type="protein sequence ID" value="OTA33317.1"/>
    <property type="molecule type" value="Genomic_DNA"/>
</dbReference>
<feature type="compositionally biased region" description="Polar residues" evidence="1">
    <location>
        <begin position="246"/>
        <end position="261"/>
    </location>
</feature>
<feature type="region of interest" description="Disordered" evidence="1">
    <location>
        <begin position="1"/>
        <end position="313"/>
    </location>
</feature>
<dbReference type="Proteomes" id="UP000194280">
    <property type="component" value="Unassembled WGS sequence"/>
</dbReference>
<comment type="caution">
    <text evidence="2">The sequence shown here is derived from an EMBL/GenBank/DDBJ whole genome shotgun (WGS) entry which is preliminary data.</text>
</comment>
<organism evidence="2 3">
    <name type="scientific">Hortaea werneckii EXF-2000</name>
    <dbReference type="NCBI Taxonomy" id="1157616"/>
    <lineage>
        <taxon>Eukaryota</taxon>
        <taxon>Fungi</taxon>
        <taxon>Dikarya</taxon>
        <taxon>Ascomycota</taxon>
        <taxon>Pezizomycotina</taxon>
        <taxon>Dothideomycetes</taxon>
        <taxon>Dothideomycetidae</taxon>
        <taxon>Mycosphaerellales</taxon>
        <taxon>Teratosphaeriaceae</taxon>
        <taxon>Hortaea</taxon>
    </lineage>
</organism>
<gene>
    <name evidence="2" type="ORF">BTJ68_05987</name>
</gene>